<name>A0A271KJX9_9HYPH</name>
<dbReference type="PROSITE" id="PS51186">
    <property type="entry name" value="GNAT"/>
    <property type="match status" value="1"/>
</dbReference>
<dbReference type="InterPro" id="IPR041496">
    <property type="entry name" value="YitH/HolE_GNAT"/>
</dbReference>
<accession>A0A271KJX9</accession>
<dbReference type="OrthoDB" id="20916at2"/>
<dbReference type="Pfam" id="PF00583">
    <property type="entry name" value="Acetyltransf_1"/>
    <property type="match status" value="1"/>
</dbReference>
<evidence type="ECO:0000313" key="3">
    <source>
        <dbReference type="Proteomes" id="UP000215931"/>
    </source>
</evidence>
<gene>
    <name evidence="2" type="ORF">CIT31_10245</name>
</gene>
<dbReference type="Gene3D" id="3.40.630.30">
    <property type="match status" value="1"/>
</dbReference>
<comment type="caution">
    <text evidence="2">The sequence shown here is derived from an EMBL/GenBank/DDBJ whole genome shotgun (WGS) entry which is preliminary data.</text>
</comment>
<feature type="domain" description="N-acetyltransferase" evidence="1">
    <location>
        <begin position="3"/>
        <end position="132"/>
    </location>
</feature>
<keyword evidence="2" id="KW-0808">Transferase</keyword>
<dbReference type="RefSeq" id="WP_095518528.1">
    <property type="nucleotide sequence ID" value="NZ_NPKH01000018.1"/>
</dbReference>
<protein>
    <submittedName>
        <fullName evidence="2">GNAT family N-acetyltransferase</fullName>
    </submittedName>
</protein>
<proteinExistence type="predicted"/>
<dbReference type="PANTHER" id="PTHR47237:SF1">
    <property type="entry name" value="SLL0310 PROTEIN"/>
    <property type="match status" value="1"/>
</dbReference>
<dbReference type="InterPro" id="IPR016181">
    <property type="entry name" value="Acyl_CoA_acyltransferase"/>
</dbReference>
<keyword evidence="3" id="KW-1185">Reference proteome</keyword>
<dbReference type="AlphaFoldDB" id="A0A271KJX9"/>
<dbReference type="InterPro" id="IPR000182">
    <property type="entry name" value="GNAT_dom"/>
</dbReference>
<dbReference type="SUPFAM" id="SSF55729">
    <property type="entry name" value="Acyl-CoA N-acyltransferases (Nat)"/>
    <property type="match status" value="1"/>
</dbReference>
<sequence length="278" mass="29396">MRRTIRTLALEEVEILVDWAAAEGWNPGLGDAVAFQAADPEGFIGAFVDGEMVAGISAVAYGGGFGFIGLYICRPDRRGEGHGKAVWDAGMARLGNRTIGLDGVVEQQANYRSMGFAPVHRTIRFVGAPNVPAATDSGICVIGPELIADVLDYDSRFFPASRRSFLDHWLRPPHMALAILEEGAIAGYGVARQCRDGNKIGPLFSNSLDVASRLFAALANASGPGNVHLDVPETSGSFAALLSFAGLQPGFETARMYKGKAPLLAQSGVFAITTLELG</sequence>
<dbReference type="Gene3D" id="3.40.630.90">
    <property type="match status" value="1"/>
</dbReference>
<reference evidence="2 3" key="1">
    <citation type="submission" date="2017-08" db="EMBL/GenBank/DDBJ databases">
        <title>Mesorhizobium wenxinae sp. nov., a novel rhizobial species isolated from root nodules of chickpea (Cicer arietinum L.).</title>
        <authorList>
            <person name="Zhang J."/>
        </authorList>
    </citation>
    <scope>NUCLEOTIDE SEQUENCE [LARGE SCALE GENOMIC DNA]</scope>
    <source>
        <strain evidence="3">WYCCWR 10019</strain>
    </source>
</reference>
<dbReference type="PANTHER" id="PTHR47237">
    <property type="entry name" value="SLL0310 PROTEIN"/>
    <property type="match status" value="1"/>
</dbReference>
<dbReference type="InterPro" id="IPR052729">
    <property type="entry name" value="Acyl/Acetyltrans_Enzymes"/>
</dbReference>
<dbReference type="GO" id="GO:0016747">
    <property type="term" value="F:acyltransferase activity, transferring groups other than amino-acyl groups"/>
    <property type="evidence" value="ECO:0007669"/>
    <property type="project" value="InterPro"/>
</dbReference>
<dbReference type="Pfam" id="PF18014">
    <property type="entry name" value="Acetyltransf_18"/>
    <property type="match status" value="1"/>
</dbReference>
<evidence type="ECO:0000313" key="2">
    <source>
        <dbReference type="EMBL" id="PAP95714.1"/>
    </source>
</evidence>
<dbReference type="EMBL" id="NPKH01000018">
    <property type="protein sequence ID" value="PAP95714.1"/>
    <property type="molecule type" value="Genomic_DNA"/>
</dbReference>
<organism evidence="2 3">
    <name type="scientific">Mesorhizobium wenxiniae</name>
    <dbReference type="NCBI Taxonomy" id="2014805"/>
    <lineage>
        <taxon>Bacteria</taxon>
        <taxon>Pseudomonadati</taxon>
        <taxon>Pseudomonadota</taxon>
        <taxon>Alphaproteobacteria</taxon>
        <taxon>Hyphomicrobiales</taxon>
        <taxon>Phyllobacteriaceae</taxon>
        <taxon>Mesorhizobium</taxon>
    </lineage>
</organism>
<dbReference type="Proteomes" id="UP000215931">
    <property type="component" value="Unassembled WGS sequence"/>
</dbReference>
<evidence type="ECO:0000259" key="1">
    <source>
        <dbReference type="PROSITE" id="PS51186"/>
    </source>
</evidence>